<name>A0A382NVY3_9ZZZZ</name>
<organism evidence="1">
    <name type="scientific">marine metagenome</name>
    <dbReference type="NCBI Taxonomy" id="408172"/>
    <lineage>
        <taxon>unclassified sequences</taxon>
        <taxon>metagenomes</taxon>
        <taxon>ecological metagenomes</taxon>
    </lineage>
</organism>
<accession>A0A382NVY3</accession>
<proteinExistence type="predicted"/>
<dbReference type="AlphaFoldDB" id="A0A382NVY3"/>
<sequence length="86" mass="9677">VAVGFANGLGVGAVERRTNEAKVVVNRAYLFNNPVYLLLILTQAHFEDLINRFVHPQTVHEKTEAPGHIGKLKRSAIHHRNIKNEK</sequence>
<dbReference type="EMBL" id="UINC01103137">
    <property type="protein sequence ID" value="SVC65289.1"/>
    <property type="molecule type" value="Genomic_DNA"/>
</dbReference>
<evidence type="ECO:0000313" key="1">
    <source>
        <dbReference type="EMBL" id="SVC65289.1"/>
    </source>
</evidence>
<protein>
    <submittedName>
        <fullName evidence="1">Uncharacterized protein</fullName>
    </submittedName>
</protein>
<gene>
    <name evidence="1" type="ORF">METZ01_LOCUS318143</name>
</gene>
<feature type="non-terminal residue" evidence="1">
    <location>
        <position position="1"/>
    </location>
</feature>
<reference evidence="1" key="1">
    <citation type="submission" date="2018-05" db="EMBL/GenBank/DDBJ databases">
        <authorList>
            <person name="Lanie J.A."/>
            <person name="Ng W.-L."/>
            <person name="Kazmierczak K.M."/>
            <person name="Andrzejewski T.M."/>
            <person name="Davidsen T.M."/>
            <person name="Wayne K.J."/>
            <person name="Tettelin H."/>
            <person name="Glass J.I."/>
            <person name="Rusch D."/>
            <person name="Podicherti R."/>
            <person name="Tsui H.-C.T."/>
            <person name="Winkler M.E."/>
        </authorList>
    </citation>
    <scope>NUCLEOTIDE SEQUENCE</scope>
</reference>